<organism evidence="1 2">
    <name type="scientific">Leptidea sinapis</name>
    <dbReference type="NCBI Taxonomy" id="189913"/>
    <lineage>
        <taxon>Eukaryota</taxon>
        <taxon>Metazoa</taxon>
        <taxon>Ecdysozoa</taxon>
        <taxon>Arthropoda</taxon>
        <taxon>Hexapoda</taxon>
        <taxon>Insecta</taxon>
        <taxon>Pterygota</taxon>
        <taxon>Neoptera</taxon>
        <taxon>Endopterygota</taxon>
        <taxon>Lepidoptera</taxon>
        <taxon>Glossata</taxon>
        <taxon>Ditrysia</taxon>
        <taxon>Papilionoidea</taxon>
        <taxon>Pieridae</taxon>
        <taxon>Dismorphiinae</taxon>
        <taxon>Leptidea</taxon>
    </lineage>
</organism>
<name>A0A5E4R121_9NEOP</name>
<dbReference type="AlphaFoldDB" id="A0A5E4R121"/>
<proteinExistence type="predicted"/>
<evidence type="ECO:0000313" key="2">
    <source>
        <dbReference type="Proteomes" id="UP000324832"/>
    </source>
</evidence>
<protein>
    <submittedName>
        <fullName evidence="1">Uncharacterized protein</fullName>
    </submittedName>
</protein>
<accession>A0A5E4R121</accession>
<sequence length="157" mass="17930">MVFPCYKYDSPRPWKSWELRGGILYTDCHCLRRNGLQYDCRRTGCQNSPCCETLPAPKCVPADIACMKHKCSPCGPMVCYKYEDCGPPLQCLPRSAFKRNGLQDCQYFQQGSIRYLCRAAPCCPKPCPPPCPPCVRRPPPGKTYVTRFSDFDLISQW</sequence>
<gene>
    <name evidence="1" type="ORF">LSINAPIS_LOCUS13987</name>
</gene>
<reference evidence="1 2" key="1">
    <citation type="submission" date="2017-07" db="EMBL/GenBank/DDBJ databases">
        <authorList>
            <person name="Talla V."/>
            <person name="Backstrom N."/>
        </authorList>
    </citation>
    <scope>NUCLEOTIDE SEQUENCE [LARGE SCALE GENOMIC DNA]</scope>
</reference>
<evidence type="ECO:0000313" key="1">
    <source>
        <dbReference type="EMBL" id="VVD04170.1"/>
    </source>
</evidence>
<dbReference type="EMBL" id="FZQP02006837">
    <property type="protein sequence ID" value="VVD04170.1"/>
    <property type="molecule type" value="Genomic_DNA"/>
</dbReference>
<dbReference type="Proteomes" id="UP000324832">
    <property type="component" value="Unassembled WGS sequence"/>
</dbReference>
<keyword evidence="2" id="KW-1185">Reference proteome</keyword>